<name>A0ABW8D3B5_STRBI</name>
<organism evidence="1 2">
    <name type="scientific">Streptomyces bikiniensis</name>
    <dbReference type="NCBI Taxonomy" id="1896"/>
    <lineage>
        <taxon>Bacteria</taxon>
        <taxon>Bacillati</taxon>
        <taxon>Actinomycetota</taxon>
        <taxon>Actinomycetes</taxon>
        <taxon>Kitasatosporales</taxon>
        <taxon>Streptomycetaceae</taxon>
        <taxon>Streptomyces</taxon>
    </lineage>
</organism>
<proteinExistence type="predicted"/>
<protein>
    <submittedName>
        <fullName evidence="1">PhiSA1p31-related protein</fullName>
    </submittedName>
</protein>
<gene>
    <name evidence="1" type="ORF">ACIGW0_31400</name>
</gene>
<dbReference type="RefSeq" id="WP_399621631.1">
    <property type="nucleotide sequence ID" value="NZ_JBITYT010000023.1"/>
</dbReference>
<dbReference type="Proteomes" id="UP001614391">
    <property type="component" value="Unassembled WGS sequence"/>
</dbReference>
<comment type="caution">
    <text evidence="1">The sequence shown here is derived from an EMBL/GenBank/DDBJ whole genome shotgun (WGS) entry which is preliminary data.</text>
</comment>
<sequence>MTNTLKVGDKVSYEGFGTVELTYGPFVGTFGDEQFLVRRTDGREIPVPSDELTPLPKFAVGDKVTTGRAEFTVEAGPFQGYGEWYAIRQEDGKVVSSAGLGAFTKVEPAREIKVGDRVRVTDDDGGGGHRFNGRVGTVVGLHGPHSDLPYKVKFGNGRGFHGDLNGTWNCRAVELLDSPAGTETVDGVVYDLNARYSDNDGDVWKFKKFPDGEVRGTYGRREVHDYDEKLKNVVRSYGPLTRVTT</sequence>
<accession>A0ABW8D3B5</accession>
<evidence type="ECO:0000313" key="1">
    <source>
        <dbReference type="EMBL" id="MFI9123847.1"/>
    </source>
</evidence>
<dbReference type="EMBL" id="JBITYT010000023">
    <property type="protein sequence ID" value="MFI9123847.1"/>
    <property type="molecule type" value="Genomic_DNA"/>
</dbReference>
<reference evidence="1 2" key="1">
    <citation type="submission" date="2024-10" db="EMBL/GenBank/DDBJ databases">
        <title>The Natural Products Discovery Center: Release of the First 8490 Sequenced Strains for Exploring Actinobacteria Biosynthetic Diversity.</title>
        <authorList>
            <person name="Kalkreuter E."/>
            <person name="Kautsar S.A."/>
            <person name="Yang D."/>
            <person name="Bader C.D."/>
            <person name="Teijaro C.N."/>
            <person name="Fluegel L."/>
            <person name="Davis C.M."/>
            <person name="Simpson J.R."/>
            <person name="Lauterbach L."/>
            <person name="Steele A.D."/>
            <person name="Gui C."/>
            <person name="Meng S."/>
            <person name="Li G."/>
            <person name="Viehrig K."/>
            <person name="Ye F."/>
            <person name="Su P."/>
            <person name="Kiefer A.F."/>
            <person name="Nichols A."/>
            <person name="Cepeda A.J."/>
            <person name="Yan W."/>
            <person name="Fan B."/>
            <person name="Jiang Y."/>
            <person name="Adhikari A."/>
            <person name="Zheng C.-J."/>
            <person name="Schuster L."/>
            <person name="Cowan T.M."/>
            <person name="Smanski M.J."/>
            <person name="Chevrette M.G."/>
            <person name="De Carvalho L.P.S."/>
            <person name="Shen B."/>
        </authorList>
    </citation>
    <scope>NUCLEOTIDE SEQUENCE [LARGE SCALE GENOMIC DNA]</scope>
    <source>
        <strain evidence="1 2">NPDC053346</strain>
    </source>
</reference>
<keyword evidence="2" id="KW-1185">Reference proteome</keyword>
<evidence type="ECO:0000313" key="2">
    <source>
        <dbReference type="Proteomes" id="UP001614391"/>
    </source>
</evidence>
<dbReference type="NCBIfam" id="NF038082">
    <property type="entry name" value="phiSA1p31"/>
    <property type="match status" value="1"/>
</dbReference>